<keyword evidence="3" id="KW-1185">Reference proteome</keyword>
<feature type="region of interest" description="Disordered" evidence="1">
    <location>
        <begin position="1"/>
        <end position="86"/>
    </location>
</feature>
<feature type="compositionally biased region" description="Basic and acidic residues" evidence="1">
    <location>
        <begin position="75"/>
        <end position="86"/>
    </location>
</feature>
<evidence type="ECO:0000313" key="2">
    <source>
        <dbReference type="EMBL" id="MFD1939619.1"/>
    </source>
</evidence>
<evidence type="ECO:0000256" key="1">
    <source>
        <dbReference type="SAM" id="MobiDB-lite"/>
    </source>
</evidence>
<gene>
    <name evidence="2" type="ORF">ACFSKW_49985</name>
</gene>
<dbReference type="EMBL" id="JBHUFV010000089">
    <property type="protein sequence ID" value="MFD1939619.1"/>
    <property type="molecule type" value="Genomic_DNA"/>
</dbReference>
<comment type="caution">
    <text evidence="2">The sequence shown here is derived from an EMBL/GenBank/DDBJ whole genome shotgun (WGS) entry which is preliminary data.</text>
</comment>
<organism evidence="2 3">
    <name type="scientific">Nonomuraea mangrovi</name>
    <dbReference type="NCBI Taxonomy" id="2316207"/>
    <lineage>
        <taxon>Bacteria</taxon>
        <taxon>Bacillati</taxon>
        <taxon>Actinomycetota</taxon>
        <taxon>Actinomycetes</taxon>
        <taxon>Streptosporangiales</taxon>
        <taxon>Streptosporangiaceae</taxon>
        <taxon>Nonomuraea</taxon>
    </lineage>
</organism>
<name>A0ABW4TEZ2_9ACTN</name>
<accession>A0ABW4TEZ2</accession>
<sequence>MVAELAAEQPDGDHAVDQQAAHGDRLGQQSQIAGPVGAGAGQLSLLAEQSQRAGASGVGQDEHEQAADECDDGEGERVRRELLDGS</sequence>
<dbReference type="Proteomes" id="UP001597368">
    <property type="component" value="Unassembled WGS sequence"/>
</dbReference>
<reference evidence="3" key="1">
    <citation type="journal article" date="2019" name="Int. J. Syst. Evol. Microbiol.">
        <title>The Global Catalogue of Microorganisms (GCM) 10K type strain sequencing project: providing services to taxonomists for standard genome sequencing and annotation.</title>
        <authorList>
            <consortium name="The Broad Institute Genomics Platform"/>
            <consortium name="The Broad Institute Genome Sequencing Center for Infectious Disease"/>
            <person name="Wu L."/>
            <person name="Ma J."/>
        </authorList>
    </citation>
    <scope>NUCLEOTIDE SEQUENCE [LARGE SCALE GENOMIC DNA]</scope>
    <source>
        <strain evidence="3">ICMP 6774ER</strain>
    </source>
</reference>
<dbReference type="RefSeq" id="WP_379582074.1">
    <property type="nucleotide sequence ID" value="NZ_JBHUFV010000089.1"/>
</dbReference>
<protein>
    <submittedName>
        <fullName evidence="2">Uncharacterized protein</fullName>
    </submittedName>
</protein>
<evidence type="ECO:0000313" key="3">
    <source>
        <dbReference type="Proteomes" id="UP001597368"/>
    </source>
</evidence>
<proteinExistence type="predicted"/>